<dbReference type="EMBL" id="JAQJZL010000006">
    <property type="protein sequence ID" value="KAJ6039159.1"/>
    <property type="molecule type" value="Genomic_DNA"/>
</dbReference>
<gene>
    <name evidence="1" type="ORF">N7460_007191</name>
</gene>
<proteinExistence type="predicted"/>
<reference evidence="1" key="2">
    <citation type="submission" date="2023-01" db="EMBL/GenBank/DDBJ databases">
        <authorList>
            <person name="Petersen C."/>
        </authorList>
    </citation>
    <scope>NUCLEOTIDE SEQUENCE</scope>
    <source>
        <strain evidence="1">IBT 15450</strain>
    </source>
</reference>
<dbReference type="AlphaFoldDB" id="A0AAD6N851"/>
<dbReference type="Proteomes" id="UP001219568">
    <property type="component" value="Unassembled WGS sequence"/>
</dbReference>
<reference evidence="1" key="1">
    <citation type="journal article" date="2023" name="IMA Fungus">
        <title>Comparative genomic study of the Penicillium genus elucidates a diverse pangenome and 15 lateral gene transfer events.</title>
        <authorList>
            <person name="Petersen C."/>
            <person name="Sorensen T."/>
            <person name="Nielsen M.R."/>
            <person name="Sondergaard T.E."/>
            <person name="Sorensen J.L."/>
            <person name="Fitzpatrick D.A."/>
            <person name="Frisvad J.C."/>
            <person name="Nielsen K.L."/>
        </authorList>
    </citation>
    <scope>NUCLEOTIDE SEQUENCE</scope>
    <source>
        <strain evidence="1">IBT 15450</strain>
    </source>
</reference>
<protein>
    <submittedName>
        <fullName evidence="1">Uncharacterized protein</fullName>
    </submittedName>
</protein>
<name>A0AAD6N851_PENCN</name>
<evidence type="ECO:0000313" key="2">
    <source>
        <dbReference type="Proteomes" id="UP001219568"/>
    </source>
</evidence>
<organism evidence="1 2">
    <name type="scientific">Penicillium canescens</name>
    <dbReference type="NCBI Taxonomy" id="5083"/>
    <lineage>
        <taxon>Eukaryota</taxon>
        <taxon>Fungi</taxon>
        <taxon>Dikarya</taxon>
        <taxon>Ascomycota</taxon>
        <taxon>Pezizomycotina</taxon>
        <taxon>Eurotiomycetes</taxon>
        <taxon>Eurotiomycetidae</taxon>
        <taxon>Eurotiales</taxon>
        <taxon>Aspergillaceae</taxon>
        <taxon>Penicillium</taxon>
    </lineage>
</organism>
<sequence>MSSVVKCSAKGCHVSSELGEYDSMMLRLGFSNCCKHLEFESNEVTTRIEYSTQQLNVDMITVVFYDIGLSMDGQVEQLTAFSLTGEIFSSFIKTTLRANKKSAQRKLPNDLYNALSEEPKVAMERFHQWIKMIHSMNTRGNSDLRNVVLTAHFGSCHYHIYLLRTMLGCGVVPPDFRLADSLALFMLIKGSDEDAGIALLVAKYATWMQYDPNNADNDARALRTLIMTVFPETKAACYAFSISCEEFLERTRLNELEFGHLGYTHYPMGEGAIICEESGNLLGWRDRANGV</sequence>
<keyword evidence="2" id="KW-1185">Reference proteome</keyword>
<comment type="caution">
    <text evidence="1">The sequence shown here is derived from an EMBL/GenBank/DDBJ whole genome shotgun (WGS) entry which is preliminary data.</text>
</comment>
<accession>A0AAD6N851</accession>
<evidence type="ECO:0000313" key="1">
    <source>
        <dbReference type="EMBL" id="KAJ6039159.1"/>
    </source>
</evidence>